<reference evidence="4 5" key="1">
    <citation type="submission" date="2024-10" db="EMBL/GenBank/DDBJ databases">
        <title>The Natural Products Discovery Center: Release of the First 8490 Sequenced Strains for Exploring Actinobacteria Biosynthetic Diversity.</title>
        <authorList>
            <person name="Kalkreuter E."/>
            <person name="Kautsar S.A."/>
            <person name="Yang D."/>
            <person name="Bader C.D."/>
            <person name="Teijaro C.N."/>
            <person name="Fluegel L."/>
            <person name="Davis C.M."/>
            <person name="Simpson J.R."/>
            <person name="Lauterbach L."/>
            <person name="Steele A.D."/>
            <person name="Gui C."/>
            <person name="Meng S."/>
            <person name="Li G."/>
            <person name="Viehrig K."/>
            <person name="Ye F."/>
            <person name="Su P."/>
            <person name="Kiefer A.F."/>
            <person name="Nichols A."/>
            <person name="Cepeda A.J."/>
            <person name="Yan W."/>
            <person name="Fan B."/>
            <person name="Jiang Y."/>
            <person name="Adhikari A."/>
            <person name="Zheng C.-J."/>
            <person name="Schuster L."/>
            <person name="Cowan T.M."/>
            <person name="Smanski M.J."/>
            <person name="Chevrette M.G."/>
            <person name="De Carvalho L.P.S."/>
            <person name="Shen B."/>
        </authorList>
    </citation>
    <scope>NUCLEOTIDE SEQUENCE [LARGE SCALE GENOMIC DNA]</scope>
    <source>
        <strain evidence="4 5">NPDC020327</strain>
    </source>
</reference>
<keyword evidence="4" id="KW-0067">ATP-binding</keyword>
<dbReference type="EMBL" id="JBIRWE010000005">
    <property type="protein sequence ID" value="MFI1965265.1"/>
    <property type="molecule type" value="Genomic_DNA"/>
</dbReference>
<dbReference type="RefSeq" id="WP_338058468.1">
    <property type="nucleotide sequence ID" value="NZ_JBIRWE010000005.1"/>
</dbReference>
<comment type="caution">
    <text evidence="4">The sequence shown here is derived from an EMBL/GenBank/DDBJ whole genome shotgun (WGS) entry which is preliminary data.</text>
</comment>
<dbReference type="Pfam" id="PF13581">
    <property type="entry name" value="HATPase_c_2"/>
    <property type="match status" value="1"/>
</dbReference>
<proteinExistence type="predicted"/>
<evidence type="ECO:0000256" key="2">
    <source>
        <dbReference type="SAM" id="MobiDB-lite"/>
    </source>
</evidence>
<sequence length="177" mass="18828">MKRTTDLARAGVTQPPRPAQPAQHHMRFTVGEHSPHHVRRIVRSYLQLWDLSDLVDAAELAVTELLANVVRHVPDRRCSVLVLRRPGGVRVEVWDGSPEKPYVRASGALDECGRGLALVAAVVDGWGVEPAHEGGKTVWFECGRTPGATPDGTHGSTSGNPPGSTSNAPPGSAPTSA</sequence>
<feature type="domain" description="Histidine kinase/HSP90-like ATPase" evidence="3">
    <location>
        <begin position="37"/>
        <end position="140"/>
    </location>
</feature>
<keyword evidence="1" id="KW-0808">Transferase</keyword>
<feature type="region of interest" description="Disordered" evidence="2">
    <location>
        <begin position="142"/>
        <end position="177"/>
    </location>
</feature>
<dbReference type="InterPro" id="IPR036890">
    <property type="entry name" value="HATPase_C_sf"/>
</dbReference>
<accession>A0ABW7UU60</accession>
<name>A0ABW7UU60_9ACTN</name>
<dbReference type="InterPro" id="IPR050267">
    <property type="entry name" value="Anti-sigma-factor_SerPK"/>
</dbReference>
<gene>
    <name evidence="4" type="ORF">ACH429_14320</name>
</gene>
<dbReference type="InterPro" id="IPR003594">
    <property type="entry name" value="HATPase_dom"/>
</dbReference>
<protein>
    <submittedName>
        <fullName evidence="4">ATP-binding protein</fullName>
    </submittedName>
</protein>
<organism evidence="4 5">
    <name type="scientific">Streptomyces pathocidini</name>
    <dbReference type="NCBI Taxonomy" id="1650571"/>
    <lineage>
        <taxon>Bacteria</taxon>
        <taxon>Bacillati</taxon>
        <taxon>Actinomycetota</taxon>
        <taxon>Actinomycetes</taxon>
        <taxon>Kitasatosporales</taxon>
        <taxon>Streptomycetaceae</taxon>
        <taxon>Streptomyces</taxon>
    </lineage>
</organism>
<keyword evidence="4" id="KW-0547">Nucleotide-binding</keyword>
<keyword evidence="1" id="KW-0418">Kinase</keyword>
<dbReference type="Proteomes" id="UP001611548">
    <property type="component" value="Unassembled WGS sequence"/>
</dbReference>
<evidence type="ECO:0000313" key="5">
    <source>
        <dbReference type="Proteomes" id="UP001611548"/>
    </source>
</evidence>
<dbReference type="PANTHER" id="PTHR35526">
    <property type="entry name" value="ANTI-SIGMA-F FACTOR RSBW-RELATED"/>
    <property type="match status" value="1"/>
</dbReference>
<feature type="region of interest" description="Disordered" evidence="2">
    <location>
        <begin position="1"/>
        <end position="23"/>
    </location>
</feature>
<dbReference type="CDD" id="cd16936">
    <property type="entry name" value="HATPase_RsbW-like"/>
    <property type="match status" value="1"/>
</dbReference>
<evidence type="ECO:0000256" key="1">
    <source>
        <dbReference type="ARBA" id="ARBA00022527"/>
    </source>
</evidence>
<dbReference type="GO" id="GO:0005524">
    <property type="term" value="F:ATP binding"/>
    <property type="evidence" value="ECO:0007669"/>
    <property type="project" value="UniProtKB-KW"/>
</dbReference>
<dbReference type="SUPFAM" id="SSF55874">
    <property type="entry name" value="ATPase domain of HSP90 chaperone/DNA topoisomerase II/histidine kinase"/>
    <property type="match status" value="1"/>
</dbReference>
<keyword evidence="5" id="KW-1185">Reference proteome</keyword>
<dbReference type="PANTHER" id="PTHR35526:SF3">
    <property type="entry name" value="ANTI-SIGMA-F FACTOR RSBW"/>
    <property type="match status" value="1"/>
</dbReference>
<dbReference type="Gene3D" id="3.30.565.10">
    <property type="entry name" value="Histidine kinase-like ATPase, C-terminal domain"/>
    <property type="match status" value="1"/>
</dbReference>
<evidence type="ECO:0000313" key="4">
    <source>
        <dbReference type="EMBL" id="MFI1965265.1"/>
    </source>
</evidence>
<keyword evidence="1" id="KW-0723">Serine/threonine-protein kinase</keyword>
<evidence type="ECO:0000259" key="3">
    <source>
        <dbReference type="Pfam" id="PF13581"/>
    </source>
</evidence>
<feature type="compositionally biased region" description="Low complexity" evidence="2">
    <location>
        <begin position="152"/>
        <end position="167"/>
    </location>
</feature>